<keyword evidence="4" id="KW-0378">Hydrolase</keyword>
<evidence type="ECO:0000313" key="8">
    <source>
        <dbReference type="EMBL" id="KAF5843588.1"/>
    </source>
</evidence>
<dbReference type="PROSITE" id="PS00727">
    <property type="entry name" value="AP_NUCLEASE_F1_2"/>
    <property type="match status" value="1"/>
</dbReference>
<dbReference type="EC" id="3.1.11.2" evidence="6"/>
<dbReference type="Proteomes" id="UP000815325">
    <property type="component" value="Unassembled WGS sequence"/>
</dbReference>
<dbReference type="EMBL" id="MU069440">
    <property type="protein sequence ID" value="KAF5843588.1"/>
    <property type="molecule type" value="Genomic_DNA"/>
</dbReference>
<dbReference type="InterPro" id="IPR020848">
    <property type="entry name" value="AP_endonuclease_F1_CS"/>
</dbReference>
<accession>A0ABQ7H9Q0</accession>
<keyword evidence="6" id="KW-0234">DNA repair</keyword>
<proteinExistence type="inferred from homology"/>
<evidence type="ECO:0000256" key="5">
    <source>
        <dbReference type="ARBA" id="ARBA00022842"/>
    </source>
</evidence>
<dbReference type="InterPro" id="IPR004808">
    <property type="entry name" value="AP_endonuc_1"/>
</dbReference>
<comment type="similarity">
    <text evidence="2 6">Belongs to the DNA repair enzymes AP/ExoA family.</text>
</comment>
<comment type="caution">
    <text evidence="8">The sequence shown here is derived from an EMBL/GenBank/DDBJ whole genome shotgun (WGS) entry which is preliminary data.</text>
</comment>
<keyword evidence="6" id="KW-0227">DNA damage</keyword>
<comment type="cofactor">
    <cofactor evidence="6">
        <name>Mg(2+)</name>
        <dbReference type="ChEBI" id="CHEBI:18420"/>
    </cofactor>
    <cofactor evidence="6">
        <name>Mn(2+)</name>
        <dbReference type="ChEBI" id="CHEBI:29035"/>
    </cofactor>
    <text evidence="6">Probably binds two magnesium or manganese ions per subunit.</text>
</comment>
<feature type="domain" description="Endonuclease/exonuclease/phosphatase" evidence="7">
    <location>
        <begin position="35"/>
        <end position="109"/>
    </location>
</feature>
<dbReference type="PANTHER" id="PTHR22748:SF6">
    <property type="entry name" value="DNA-(APURINIC OR APYRIMIDINIC SITE) ENDONUCLEASE"/>
    <property type="match status" value="1"/>
</dbReference>
<evidence type="ECO:0000256" key="1">
    <source>
        <dbReference type="ARBA" id="ARBA00001936"/>
    </source>
</evidence>
<dbReference type="Pfam" id="PF03372">
    <property type="entry name" value="Exo_endo_phos"/>
    <property type="match status" value="1"/>
</dbReference>
<evidence type="ECO:0000256" key="4">
    <source>
        <dbReference type="ARBA" id="ARBA00022801"/>
    </source>
</evidence>
<gene>
    <name evidence="8" type="ORF">DUNSADRAFT_12850</name>
</gene>
<evidence type="ECO:0000259" key="7">
    <source>
        <dbReference type="Pfam" id="PF03372"/>
    </source>
</evidence>
<reference evidence="8" key="1">
    <citation type="submission" date="2017-08" db="EMBL/GenBank/DDBJ databases">
        <authorList>
            <person name="Polle J.E."/>
            <person name="Barry K."/>
            <person name="Cushman J."/>
            <person name="Schmutz J."/>
            <person name="Tran D."/>
            <person name="Hathwaick L.T."/>
            <person name="Yim W.C."/>
            <person name="Jenkins J."/>
            <person name="Mckie-Krisberg Z.M."/>
            <person name="Prochnik S."/>
            <person name="Lindquist E."/>
            <person name="Dockter R.B."/>
            <person name="Adam C."/>
            <person name="Molina H."/>
            <person name="Bunkerborg J."/>
            <person name="Jin E."/>
            <person name="Buchheim M."/>
            <person name="Magnuson J."/>
        </authorList>
    </citation>
    <scope>NUCLEOTIDE SEQUENCE</scope>
    <source>
        <strain evidence="8">CCAP 19/18</strain>
    </source>
</reference>
<dbReference type="Gene3D" id="3.60.10.10">
    <property type="entry name" value="Endonuclease/exonuclease/phosphatase"/>
    <property type="match status" value="1"/>
</dbReference>
<keyword evidence="9" id="KW-1185">Reference proteome</keyword>
<name>A0ABQ7H9Q0_DUNSA</name>
<dbReference type="InterPro" id="IPR036691">
    <property type="entry name" value="Endo/exonu/phosph_ase_sf"/>
</dbReference>
<evidence type="ECO:0000313" key="9">
    <source>
        <dbReference type="Proteomes" id="UP000815325"/>
    </source>
</evidence>
<keyword evidence="5 6" id="KW-0460">Magnesium</keyword>
<organism evidence="8 9">
    <name type="scientific">Dunaliella salina</name>
    <name type="common">Green alga</name>
    <name type="synonym">Protococcus salinus</name>
    <dbReference type="NCBI Taxonomy" id="3046"/>
    <lineage>
        <taxon>Eukaryota</taxon>
        <taxon>Viridiplantae</taxon>
        <taxon>Chlorophyta</taxon>
        <taxon>core chlorophytes</taxon>
        <taxon>Chlorophyceae</taxon>
        <taxon>CS clade</taxon>
        <taxon>Chlamydomonadales</taxon>
        <taxon>Dunaliellaceae</taxon>
        <taxon>Dunaliella</taxon>
    </lineage>
</organism>
<evidence type="ECO:0000256" key="3">
    <source>
        <dbReference type="ARBA" id="ARBA00022723"/>
    </source>
</evidence>
<dbReference type="SUPFAM" id="SSF56219">
    <property type="entry name" value="DNase I-like"/>
    <property type="match status" value="1"/>
</dbReference>
<dbReference type="EC" id="3.1.21.-" evidence="6"/>
<dbReference type="InterPro" id="IPR005135">
    <property type="entry name" value="Endo/exonuclease/phosphatase"/>
</dbReference>
<evidence type="ECO:0000256" key="6">
    <source>
        <dbReference type="RuleBase" id="RU362131"/>
    </source>
</evidence>
<comment type="cofactor">
    <cofactor evidence="1">
        <name>Mn(2+)</name>
        <dbReference type="ChEBI" id="CHEBI:29035"/>
    </cofactor>
</comment>
<protein>
    <recommendedName>
        <fullName evidence="6">DNA repair nuclease/redox regulator APEX1</fullName>
        <shortName evidence="6">APEN</shortName>
        <shortName evidence="6">REF-1</shortName>
        <ecNumber evidence="6">3.1.11.2</ecNumber>
        <ecNumber evidence="6">3.1.21.-</ecNumber>
    </recommendedName>
    <alternativeName>
        <fullName evidence="6">APEX nuclease</fullName>
    </alternativeName>
    <alternativeName>
        <fullName evidence="6">Apurinic-apyrimidinic endonuclease 1</fullName>
    </alternativeName>
    <alternativeName>
        <fullName evidence="6">Redox factor-1</fullName>
    </alternativeName>
    <component>
        <recommendedName>
            <fullName evidence="6">DNA repair nuclease/redox regulator APEX1, mitochondrial</fullName>
        </recommendedName>
    </component>
</protein>
<dbReference type="PANTHER" id="PTHR22748">
    <property type="entry name" value="AP ENDONUCLEASE"/>
    <property type="match status" value="1"/>
</dbReference>
<dbReference type="NCBIfam" id="TIGR00633">
    <property type="entry name" value="xth"/>
    <property type="match status" value="1"/>
</dbReference>
<sequence>MSSVAITSLYDAEIDIKNPKTNLKSAGFTPEERASFGARYLKPAPEGCELTDTFRKQFPEVVGYTYFSYRFNARAKGIGWRLDYFLASKSLADKVYDSFMLPDVVGSDHIPLGVTVLK</sequence>
<evidence type="ECO:0000256" key="2">
    <source>
        <dbReference type="ARBA" id="ARBA00007092"/>
    </source>
</evidence>
<keyword evidence="3 6" id="KW-0479">Metal-binding</keyword>